<feature type="domain" description="DNA polymerase III beta sliding clamp N-terminal" evidence="10">
    <location>
        <begin position="1"/>
        <end position="118"/>
    </location>
</feature>
<evidence type="ECO:0000259" key="10">
    <source>
        <dbReference type="Pfam" id="PF00712"/>
    </source>
</evidence>
<evidence type="ECO:0000256" key="4">
    <source>
        <dbReference type="ARBA" id="ARBA00022679"/>
    </source>
</evidence>
<dbReference type="Pfam" id="PF02767">
    <property type="entry name" value="DNA_pol3_beta_2"/>
    <property type="match status" value="1"/>
</dbReference>
<dbReference type="Gene3D" id="3.70.10.10">
    <property type="match status" value="1"/>
</dbReference>
<comment type="similarity">
    <text evidence="2 9">Belongs to the beta sliding clamp family.</text>
</comment>
<feature type="domain" description="DNA polymerase III beta sliding clamp central" evidence="11">
    <location>
        <begin position="131"/>
        <end position="242"/>
    </location>
</feature>
<gene>
    <name evidence="13" type="ORF">PM10SUCC1_13870</name>
</gene>
<evidence type="ECO:0000256" key="9">
    <source>
        <dbReference type="PIRNR" id="PIRNR000804"/>
    </source>
</evidence>
<dbReference type="InterPro" id="IPR022637">
    <property type="entry name" value="DNA_polIII_beta_cen"/>
</dbReference>
<dbReference type="PIRSF" id="PIRSF000804">
    <property type="entry name" value="DNA_pol_III_b"/>
    <property type="match status" value="1"/>
</dbReference>
<organism evidence="13 14">
    <name type="scientific">Propionigenium maris DSM 9537</name>
    <dbReference type="NCBI Taxonomy" id="1123000"/>
    <lineage>
        <taxon>Bacteria</taxon>
        <taxon>Fusobacteriati</taxon>
        <taxon>Fusobacteriota</taxon>
        <taxon>Fusobacteriia</taxon>
        <taxon>Fusobacteriales</taxon>
        <taxon>Fusobacteriaceae</taxon>
        <taxon>Propionigenium</taxon>
    </lineage>
</organism>
<reference evidence="13" key="1">
    <citation type="submission" date="2022-12" db="EMBL/GenBank/DDBJ databases">
        <title>Reference genome sequencing for broad-spectrum identification of bacterial and archaeal isolates by mass spectrometry.</title>
        <authorList>
            <person name="Sekiguchi Y."/>
            <person name="Tourlousse D.M."/>
        </authorList>
    </citation>
    <scope>NUCLEOTIDE SEQUENCE</scope>
    <source>
        <strain evidence="13">10succ1</strain>
    </source>
</reference>
<keyword evidence="6 9" id="KW-0235">DNA replication</keyword>
<dbReference type="InterPro" id="IPR001001">
    <property type="entry name" value="DNA_polIII_beta"/>
</dbReference>
<dbReference type="PANTHER" id="PTHR30478">
    <property type="entry name" value="DNA POLYMERASE III SUBUNIT BETA"/>
    <property type="match status" value="1"/>
</dbReference>
<proteinExistence type="inferred from homology"/>
<dbReference type="EMBL" id="BSDY01000005">
    <property type="protein sequence ID" value="GLI55873.1"/>
    <property type="molecule type" value="Genomic_DNA"/>
</dbReference>
<comment type="subcellular location">
    <subcellularLocation>
        <location evidence="1 9">Cytoplasm</location>
    </subcellularLocation>
</comment>
<dbReference type="InterPro" id="IPR046938">
    <property type="entry name" value="DNA_clamp_sf"/>
</dbReference>
<dbReference type="GO" id="GO:0005737">
    <property type="term" value="C:cytoplasm"/>
    <property type="evidence" value="ECO:0007669"/>
    <property type="project" value="UniProtKB-SubCell"/>
</dbReference>
<keyword evidence="8" id="KW-0238">DNA-binding</keyword>
<evidence type="ECO:0000256" key="2">
    <source>
        <dbReference type="ARBA" id="ARBA00010752"/>
    </source>
</evidence>
<evidence type="ECO:0000256" key="7">
    <source>
        <dbReference type="ARBA" id="ARBA00022932"/>
    </source>
</evidence>
<dbReference type="Pfam" id="PF02768">
    <property type="entry name" value="DNA_pol3_beta_3"/>
    <property type="match status" value="1"/>
</dbReference>
<comment type="caution">
    <text evidence="13">The sequence shown here is derived from an EMBL/GenBank/DDBJ whole genome shotgun (WGS) entry which is preliminary data.</text>
</comment>
<dbReference type="Proteomes" id="UP001144471">
    <property type="component" value="Unassembled WGS sequence"/>
</dbReference>
<dbReference type="InterPro" id="IPR022635">
    <property type="entry name" value="DNA_polIII_beta_C"/>
</dbReference>
<accession>A0A9W6GKB2</accession>
<evidence type="ECO:0000313" key="14">
    <source>
        <dbReference type="Proteomes" id="UP001144471"/>
    </source>
</evidence>
<dbReference type="NCBIfam" id="TIGR00663">
    <property type="entry name" value="dnan"/>
    <property type="match status" value="1"/>
</dbReference>
<dbReference type="AlphaFoldDB" id="A0A9W6GKB2"/>
<keyword evidence="7 9" id="KW-0239">DNA-directed DNA polymerase</keyword>
<dbReference type="SUPFAM" id="SSF55979">
    <property type="entry name" value="DNA clamp"/>
    <property type="match status" value="3"/>
</dbReference>
<evidence type="ECO:0000313" key="13">
    <source>
        <dbReference type="EMBL" id="GLI55873.1"/>
    </source>
</evidence>
<dbReference type="Pfam" id="PF00712">
    <property type="entry name" value="DNA_pol3_beta"/>
    <property type="match status" value="1"/>
</dbReference>
<dbReference type="GO" id="GO:0008408">
    <property type="term" value="F:3'-5' exonuclease activity"/>
    <property type="evidence" value="ECO:0007669"/>
    <property type="project" value="InterPro"/>
</dbReference>
<sequence length="371" mass="42284">MNIRVDRGEFLKTLKIAEKAISENKIRPIISCMYLETVGEDKLVLKGTNLELTITSEMPCQVSEGGRAVFSYQLVEEYLKEISDKEINLVVTDNLLIIETSDSASEFTVMDSEEYPKVSSEIQGEAHRFSREKFAEMLEKTKFAASVSTDNLAINCVRLEIEENKIKMAASDTYRLVYLEEDIQCDEEMKVSIPLNTVDAVIKTLRTLNDEELKFSFKENQISFRIGNTVILSRVIGLAFPDYKGIMKAVSYNKQISVDVNEFIKVLKRVQIFVKNNAESKYSAVFSLSEGKLNINGVSEIAKINEQIEVEHTGEDIKISLNVRFLLDFIQYLDREKRLIIDLLSSSSAINLRNEDNDRYSYIAMPLALRD</sequence>
<name>A0A9W6GKB2_9FUSO</name>
<evidence type="ECO:0000256" key="8">
    <source>
        <dbReference type="ARBA" id="ARBA00023125"/>
    </source>
</evidence>
<evidence type="ECO:0000259" key="11">
    <source>
        <dbReference type="Pfam" id="PF02767"/>
    </source>
</evidence>
<dbReference type="InterPro" id="IPR022634">
    <property type="entry name" value="DNA_polIII_beta_N"/>
</dbReference>
<keyword evidence="5 9" id="KW-0548">Nucleotidyltransferase</keyword>
<dbReference type="RefSeq" id="WP_281834654.1">
    <property type="nucleotide sequence ID" value="NZ_BSDY01000005.1"/>
</dbReference>
<dbReference type="Gene3D" id="3.10.150.10">
    <property type="entry name" value="DNA Polymerase III, subunit A, domain 2"/>
    <property type="match status" value="1"/>
</dbReference>
<evidence type="ECO:0000256" key="3">
    <source>
        <dbReference type="ARBA" id="ARBA00022490"/>
    </source>
</evidence>
<feature type="domain" description="DNA polymerase III beta sliding clamp C-terminal" evidence="12">
    <location>
        <begin position="252"/>
        <end position="367"/>
    </location>
</feature>
<evidence type="ECO:0000256" key="1">
    <source>
        <dbReference type="ARBA" id="ARBA00004496"/>
    </source>
</evidence>
<keyword evidence="14" id="KW-1185">Reference proteome</keyword>
<evidence type="ECO:0000259" key="12">
    <source>
        <dbReference type="Pfam" id="PF02768"/>
    </source>
</evidence>
<comment type="subunit">
    <text evidence="9">Forms a ring-shaped head-to-tail homodimer around DNA.</text>
</comment>
<dbReference type="SMART" id="SM00480">
    <property type="entry name" value="POL3Bc"/>
    <property type="match status" value="1"/>
</dbReference>
<comment type="function">
    <text evidence="9">Confers DNA tethering and processivity to DNA polymerases and other proteins. Acts as a clamp, forming a ring around DNA (a reaction catalyzed by the clamp-loading complex) which diffuses in an ATP-independent manner freely and bidirectionally along dsDNA. Initially characterized for its ability to contact the catalytic subunit of DNA polymerase III (Pol III), a complex, multichain enzyme responsible for most of the replicative synthesis in bacteria; Pol III exhibits 3'-5' exonuclease proofreading activity. The beta chain is required for initiation of replication as well as for processivity of DNA replication.</text>
</comment>
<keyword evidence="4 9" id="KW-0808">Transferase</keyword>
<dbReference type="GO" id="GO:0006271">
    <property type="term" value="P:DNA strand elongation involved in DNA replication"/>
    <property type="evidence" value="ECO:0007669"/>
    <property type="project" value="TreeGrafter"/>
</dbReference>
<dbReference type="GO" id="GO:0003887">
    <property type="term" value="F:DNA-directed DNA polymerase activity"/>
    <property type="evidence" value="ECO:0007669"/>
    <property type="project" value="UniProtKB-UniRule"/>
</dbReference>
<dbReference type="GO" id="GO:0009360">
    <property type="term" value="C:DNA polymerase III complex"/>
    <property type="evidence" value="ECO:0007669"/>
    <property type="project" value="InterPro"/>
</dbReference>
<keyword evidence="3 9" id="KW-0963">Cytoplasm</keyword>
<dbReference type="PANTHER" id="PTHR30478:SF0">
    <property type="entry name" value="BETA SLIDING CLAMP"/>
    <property type="match status" value="1"/>
</dbReference>
<evidence type="ECO:0000256" key="5">
    <source>
        <dbReference type="ARBA" id="ARBA00022695"/>
    </source>
</evidence>
<dbReference type="GO" id="GO:0003677">
    <property type="term" value="F:DNA binding"/>
    <property type="evidence" value="ECO:0007669"/>
    <property type="project" value="UniProtKB-UniRule"/>
</dbReference>
<evidence type="ECO:0000256" key="6">
    <source>
        <dbReference type="ARBA" id="ARBA00022705"/>
    </source>
</evidence>
<protein>
    <recommendedName>
        <fullName evidence="9">Beta sliding clamp</fullName>
    </recommendedName>
</protein>